<dbReference type="EMBL" id="BARW01038254">
    <property type="protein sequence ID" value="GAJ21495.1"/>
    <property type="molecule type" value="Genomic_DNA"/>
</dbReference>
<feature type="non-terminal residue" evidence="2">
    <location>
        <position position="1"/>
    </location>
</feature>
<evidence type="ECO:0000256" key="1">
    <source>
        <dbReference type="SAM" id="MobiDB-lite"/>
    </source>
</evidence>
<sequence length="86" mass="9593">GGQKKKDSIKAGNNSEGTSPSYCSHIIGHMSHNISNLCSGEKKIGEQKQVFKQSILKVHFDKMGHSDNYHSPKKSKNSDSYRQDKD</sequence>
<feature type="region of interest" description="Disordered" evidence="1">
    <location>
        <begin position="1"/>
        <end position="21"/>
    </location>
</feature>
<organism evidence="2">
    <name type="scientific">marine sediment metagenome</name>
    <dbReference type="NCBI Taxonomy" id="412755"/>
    <lineage>
        <taxon>unclassified sequences</taxon>
        <taxon>metagenomes</taxon>
        <taxon>ecological metagenomes</taxon>
    </lineage>
</organism>
<name>X1W181_9ZZZZ</name>
<reference evidence="2" key="1">
    <citation type="journal article" date="2014" name="Front. Microbiol.">
        <title>High frequency of phylogenetically diverse reductive dehalogenase-homologous genes in deep subseafloor sedimentary metagenomes.</title>
        <authorList>
            <person name="Kawai M."/>
            <person name="Futagami T."/>
            <person name="Toyoda A."/>
            <person name="Takaki Y."/>
            <person name="Nishi S."/>
            <person name="Hori S."/>
            <person name="Arai W."/>
            <person name="Tsubouchi T."/>
            <person name="Morono Y."/>
            <person name="Uchiyama I."/>
            <person name="Ito T."/>
            <person name="Fujiyama A."/>
            <person name="Inagaki F."/>
            <person name="Takami H."/>
        </authorList>
    </citation>
    <scope>NUCLEOTIDE SEQUENCE</scope>
    <source>
        <strain evidence="2">Expedition CK06-06</strain>
    </source>
</reference>
<evidence type="ECO:0000313" key="2">
    <source>
        <dbReference type="EMBL" id="GAJ21495.1"/>
    </source>
</evidence>
<dbReference type="AlphaFoldDB" id="X1W181"/>
<feature type="region of interest" description="Disordered" evidence="1">
    <location>
        <begin position="62"/>
        <end position="86"/>
    </location>
</feature>
<comment type="caution">
    <text evidence="2">The sequence shown here is derived from an EMBL/GenBank/DDBJ whole genome shotgun (WGS) entry which is preliminary data.</text>
</comment>
<protein>
    <submittedName>
        <fullName evidence="2">Uncharacterized protein</fullName>
    </submittedName>
</protein>
<feature type="compositionally biased region" description="Polar residues" evidence="1">
    <location>
        <begin position="11"/>
        <end position="21"/>
    </location>
</feature>
<proteinExistence type="predicted"/>
<gene>
    <name evidence="2" type="ORF">S12H4_58770</name>
</gene>
<accession>X1W181</accession>